<sequence>MRRHLLAATATSEAPIDVHVVCIPYSSLLDEDADLSAEIEEAYGPAGLGLLTVSGVPGLAEKRSALLPLAQRFAALPDETKEKCVDEASSYSFGWSHGKETLEGGVPDLFKGSYYANPKYDAPTQDPELIERYPSYCRPNIWPEDSLPELASAFKDLGCLMLETGHLLAKHCDRYVLSKNGNREMEQPIIRLQDVIADSTAAKARLLHYFPRASEELAAAARGEEMANWCGWHTDHGSLTGLTSAMYTSPENEEVPNPDPTSGLYVRTRQGDVVQAKIPPGNLAFQMGESTQIHSGGLLQATPHCVQGAGGAAAAGVGRNTFALFMQPRWDVPMSSPGTTTDIGVDRWEVGMNFGQFTERTLSQYY</sequence>
<proteinExistence type="predicted"/>
<dbReference type="PANTHER" id="PTHR48420">
    <property type="entry name" value="NON-HAEM DIOXYGENASE N-TERMINAL DOMAIN-CONTAINING PROTEIN"/>
    <property type="match status" value="1"/>
</dbReference>
<keyword evidence="3" id="KW-1185">Reference proteome</keyword>
<evidence type="ECO:0000313" key="2">
    <source>
        <dbReference type="EMBL" id="KAK3251488.1"/>
    </source>
</evidence>
<comment type="caution">
    <text evidence="2">The sequence shown here is derived from an EMBL/GenBank/DDBJ whole genome shotgun (WGS) entry which is preliminary data.</text>
</comment>
<organism evidence="2 3">
    <name type="scientific">Cymbomonas tetramitiformis</name>
    <dbReference type="NCBI Taxonomy" id="36881"/>
    <lineage>
        <taxon>Eukaryota</taxon>
        <taxon>Viridiplantae</taxon>
        <taxon>Chlorophyta</taxon>
        <taxon>Pyramimonadophyceae</taxon>
        <taxon>Pyramimonadales</taxon>
        <taxon>Pyramimonadaceae</taxon>
        <taxon>Cymbomonas</taxon>
    </lineage>
</organism>
<dbReference type="InterPro" id="IPR027443">
    <property type="entry name" value="IPNS-like_sf"/>
</dbReference>
<dbReference type="InterPro" id="IPR026992">
    <property type="entry name" value="DIOX_N"/>
</dbReference>
<gene>
    <name evidence="2" type="ORF">CYMTET_39173</name>
</gene>
<reference evidence="2 3" key="1">
    <citation type="journal article" date="2015" name="Genome Biol. Evol.">
        <title>Comparative Genomics of a Bacterivorous Green Alga Reveals Evolutionary Causalities and Consequences of Phago-Mixotrophic Mode of Nutrition.</title>
        <authorList>
            <person name="Burns J.A."/>
            <person name="Paasch A."/>
            <person name="Narechania A."/>
            <person name="Kim E."/>
        </authorList>
    </citation>
    <scope>NUCLEOTIDE SEQUENCE [LARGE SCALE GENOMIC DNA]</scope>
    <source>
        <strain evidence="2 3">PLY_AMNH</strain>
    </source>
</reference>
<dbReference type="Proteomes" id="UP001190700">
    <property type="component" value="Unassembled WGS sequence"/>
</dbReference>
<name>A0AAE0CAK6_9CHLO</name>
<dbReference type="Gene3D" id="2.60.120.330">
    <property type="entry name" value="B-lactam Antibiotic, Isopenicillin N Synthase, Chain"/>
    <property type="match status" value="1"/>
</dbReference>
<evidence type="ECO:0000259" key="1">
    <source>
        <dbReference type="Pfam" id="PF14226"/>
    </source>
</evidence>
<dbReference type="SUPFAM" id="SSF51197">
    <property type="entry name" value="Clavaminate synthase-like"/>
    <property type="match status" value="1"/>
</dbReference>
<protein>
    <recommendedName>
        <fullName evidence="1">Non-haem dioxygenase N-terminal domain-containing protein</fullName>
    </recommendedName>
</protein>
<dbReference type="Pfam" id="PF14226">
    <property type="entry name" value="DIOX_N"/>
    <property type="match status" value="1"/>
</dbReference>
<evidence type="ECO:0000313" key="3">
    <source>
        <dbReference type="Proteomes" id="UP001190700"/>
    </source>
</evidence>
<dbReference type="PANTHER" id="PTHR48420:SF1">
    <property type="entry name" value="NON-HAEM DIOXYGENASE N-TERMINAL DOMAIN-CONTAINING PROTEIN"/>
    <property type="match status" value="1"/>
</dbReference>
<feature type="domain" description="Non-haem dioxygenase N-terminal" evidence="1">
    <location>
        <begin position="29"/>
        <end position="144"/>
    </location>
</feature>
<accession>A0AAE0CAK6</accession>
<dbReference type="AlphaFoldDB" id="A0AAE0CAK6"/>
<dbReference type="EMBL" id="LGRX02026016">
    <property type="protein sequence ID" value="KAK3251488.1"/>
    <property type="molecule type" value="Genomic_DNA"/>
</dbReference>